<keyword evidence="6" id="KW-1185">Reference proteome</keyword>
<keyword evidence="2" id="KW-0689">Ribosomal protein</keyword>
<dbReference type="Pfam" id="PF01245">
    <property type="entry name" value="Ribosomal_L19"/>
    <property type="match status" value="1"/>
</dbReference>
<dbReference type="InterPro" id="IPR038657">
    <property type="entry name" value="Ribosomal_bL19_sf"/>
</dbReference>
<comment type="similarity">
    <text evidence="1">Belongs to the bacterial ribosomal protein bL19 family.</text>
</comment>
<dbReference type="GO" id="GO:0003735">
    <property type="term" value="F:structural constituent of ribosome"/>
    <property type="evidence" value="ECO:0007669"/>
    <property type="project" value="InterPro"/>
</dbReference>
<name>A0AAF0ERC1_9BASI</name>
<dbReference type="SUPFAM" id="SSF50104">
    <property type="entry name" value="Translation proteins SH3-like domain"/>
    <property type="match status" value="1"/>
</dbReference>
<dbReference type="GO" id="GO:0006412">
    <property type="term" value="P:translation"/>
    <property type="evidence" value="ECO:0007669"/>
    <property type="project" value="InterPro"/>
</dbReference>
<protein>
    <recommendedName>
        <fullName evidence="7">50S ribosomal protein L19</fullName>
    </recommendedName>
</protein>
<accession>A0AAF0ERC1</accession>
<dbReference type="GO" id="GO:0005762">
    <property type="term" value="C:mitochondrial large ribosomal subunit"/>
    <property type="evidence" value="ECO:0007669"/>
    <property type="project" value="TreeGrafter"/>
</dbReference>
<evidence type="ECO:0000256" key="1">
    <source>
        <dbReference type="ARBA" id="ARBA00005781"/>
    </source>
</evidence>
<organism evidence="5 6">
    <name type="scientific">Malassezia cuniculi</name>
    <dbReference type="NCBI Taxonomy" id="948313"/>
    <lineage>
        <taxon>Eukaryota</taxon>
        <taxon>Fungi</taxon>
        <taxon>Dikarya</taxon>
        <taxon>Basidiomycota</taxon>
        <taxon>Ustilaginomycotina</taxon>
        <taxon>Malasseziomycetes</taxon>
        <taxon>Malasseziales</taxon>
        <taxon>Malasseziaceae</taxon>
        <taxon>Malassezia</taxon>
    </lineage>
</organism>
<evidence type="ECO:0000313" key="5">
    <source>
        <dbReference type="EMBL" id="WFD35166.1"/>
    </source>
</evidence>
<evidence type="ECO:0000256" key="3">
    <source>
        <dbReference type="ARBA" id="ARBA00023274"/>
    </source>
</evidence>
<gene>
    <name evidence="5" type="ORF">MCUN1_002016</name>
</gene>
<dbReference type="AlphaFoldDB" id="A0AAF0ERC1"/>
<evidence type="ECO:0000256" key="4">
    <source>
        <dbReference type="SAM" id="MobiDB-lite"/>
    </source>
</evidence>
<dbReference type="PANTHER" id="PTHR15680">
    <property type="entry name" value="RIBOSOMAL PROTEIN L19"/>
    <property type="match status" value="1"/>
</dbReference>
<feature type="region of interest" description="Disordered" evidence="4">
    <location>
        <begin position="212"/>
        <end position="237"/>
    </location>
</feature>
<dbReference type="PRINTS" id="PR00061">
    <property type="entry name" value="RIBOSOMALL19"/>
</dbReference>
<evidence type="ECO:0000256" key="2">
    <source>
        <dbReference type="ARBA" id="ARBA00022980"/>
    </source>
</evidence>
<sequence length="237" mass="26277">MSSALRAFARVSHVRSFSTVRPLMEAAKASAAAYPFATNVVTRTHTPFPEKSLRPTPPTTKHPARGVMARVDAQLTQQQDPNEDIARLFSRRSPEAVRPGSIVLVETWLSANKTSSTTFAGVLIAIRRAGIATSFVLRNLANKLGVEVRFSAYSPMIKQIRVIQRADLRKGESGPGLLRARRAKLYYMSRRVDRRVNSVAGVLKQFRAAEQAREEKVQAVKPKQQTSRAGGKRKGRK</sequence>
<evidence type="ECO:0008006" key="7">
    <source>
        <dbReference type="Google" id="ProtNLM"/>
    </source>
</evidence>
<evidence type="ECO:0000313" key="6">
    <source>
        <dbReference type="Proteomes" id="UP001219933"/>
    </source>
</evidence>
<keyword evidence="3" id="KW-0687">Ribonucleoprotein</keyword>
<dbReference type="EMBL" id="CP119879">
    <property type="protein sequence ID" value="WFD35166.1"/>
    <property type="molecule type" value="Genomic_DNA"/>
</dbReference>
<dbReference type="PANTHER" id="PTHR15680:SF9">
    <property type="entry name" value="LARGE RIBOSOMAL SUBUNIT PROTEIN BL19M"/>
    <property type="match status" value="1"/>
</dbReference>
<dbReference type="InterPro" id="IPR008991">
    <property type="entry name" value="Translation_prot_SH3-like_sf"/>
</dbReference>
<reference evidence="5" key="1">
    <citation type="submission" date="2023-03" db="EMBL/GenBank/DDBJ databases">
        <title>Mating type loci evolution in Malassezia.</title>
        <authorList>
            <person name="Coelho M.A."/>
        </authorList>
    </citation>
    <scope>NUCLEOTIDE SEQUENCE</scope>
    <source>
        <strain evidence="5">CBS 11721</strain>
    </source>
</reference>
<dbReference type="Proteomes" id="UP001219933">
    <property type="component" value="Chromosome 3"/>
</dbReference>
<proteinExistence type="inferred from homology"/>
<dbReference type="Gene3D" id="2.30.30.790">
    <property type="match status" value="1"/>
</dbReference>
<dbReference type="InterPro" id="IPR001857">
    <property type="entry name" value="Ribosomal_bL19"/>
</dbReference>